<proteinExistence type="predicted"/>
<comment type="caution">
    <text evidence="2">The sequence shown here is derived from an EMBL/GenBank/DDBJ whole genome shotgun (WGS) entry which is preliminary data.</text>
</comment>
<name>A0A841KRT1_9GAMM</name>
<dbReference type="GO" id="GO:0052621">
    <property type="term" value="F:diguanylate cyclase activity"/>
    <property type="evidence" value="ECO:0007669"/>
    <property type="project" value="UniProtKB-EC"/>
</dbReference>
<organism evidence="2 3">
    <name type="scientific">Oleiagrimonas soli</name>
    <dbReference type="NCBI Taxonomy" id="1543381"/>
    <lineage>
        <taxon>Bacteria</taxon>
        <taxon>Pseudomonadati</taxon>
        <taxon>Pseudomonadota</taxon>
        <taxon>Gammaproteobacteria</taxon>
        <taxon>Lysobacterales</taxon>
        <taxon>Rhodanobacteraceae</taxon>
        <taxon>Oleiagrimonas</taxon>
    </lineage>
</organism>
<gene>
    <name evidence="2" type="ORF">HNQ86_001999</name>
</gene>
<dbReference type="EMBL" id="JACHET010000001">
    <property type="protein sequence ID" value="MBB6184654.1"/>
    <property type="molecule type" value="Genomic_DNA"/>
</dbReference>
<keyword evidence="2" id="KW-0548">Nucleotidyltransferase</keyword>
<dbReference type="InterPro" id="IPR029787">
    <property type="entry name" value="Nucleotide_cyclase"/>
</dbReference>
<dbReference type="Pfam" id="PF00990">
    <property type="entry name" value="GGDEF"/>
    <property type="match status" value="1"/>
</dbReference>
<dbReference type="SMART" id="SM00267">
    <property type="entry name" value="GGDEF"/>
    <property type="match status" value="1"/>
</dbReference>
<dbReference type="RefSeq" id="WP_052394509.1">
    <property type="nucleotide sequence ID" value="NZ_JACHET010000001.1"/>
</dbReference>
<dbReference type="CDD" id="cd01949">
    <property type="entry name" value="GGDEF"/>
    <property type="match status" value="1"/>
</dbReference>
<dbReference type="InterPro" id="IPR029016">
    <property type="entry name" value="GAF-like_dom_sf"/>
</dbReference>
<dbReference type="SUPFAM" id="SSF55073">
    <property type="entry name" value="Nucleotide cyclase"/>
    <property type="match status" value="1"/>
</dbReference>
<evidence type="ECO:0000313" key="2">
    <source>
        <dbReference type="EMBL" id="MBB6184654.1"/>
    </source>
</evidence>
<dbReference type="Gene3D" id="3.30.450.40">
    <property type="match status" value="1"/>
</dbReference>
<dbReference type="Proteomes" id="UP000560000">
    <property type="component" value="Unassembled WGS sequence"/>
</dbReference>
<accession>A0A841KRT1</accession>
<dbReference type="InterPro" id="IPR052163">
    <property type="entry name" value="DGC-Regulatory_Protein"/>
</dbReference>
<dbReference type="NCBIfam" id="TIGR00254">
    <property type="entry name" value="GGDEF"/>
    <property type="match status" value="1"/>
</dbReference>
<dbReference type="PANTHER" id="PTHR46663:SF4">
    <property type="entry name" value="DIGUANYLATE CYCLASE DGCT-RELATED"/>
    <property type="match status" value="1"/>
</dbReference>
<feature type="domain" description="GGDEF" evidence="1">
    <location>
        <begin position="212"/>
        <end position="343"/>
    </location>
</feature>
<reference evidence="2 3" key="1">
    <citation type="submission" date="2020-08" db="EMBL/GenBank/DDBJ databases">
        <title>Genomic Encyclopedia of Type Strains, Phase IV (KMG-IV): sequencing the most valuable type-strain genomes for metagenomic binning, comparative biology and taxonomic classification.</title>
        <authorList>
            <person name="Goeker M."/>
        </authorList>
    </citation>
    <scope>NUCLEOTIDE SEQUENCE [LARGE SCALE GENOMIC DNA]</scope>
    <source>
        <strain evidence="2 3">DSM 107085</strain>
    </source>
</reference>
<dbReference type="PROSITE" id="PS50887">
    <property type="entry name" value="GGDEF"/>
    <property type="match status" value="1"/>
</dbReference>
<dbReference type="InterPro" id="IPR043128">
    <property type="entry name" value="Rev_trsase/Diguanyl_cyclase"/>
</dbReference>
<keyword evidence="2" id="KW-0808">Transferase</keyword>
<evidence type="ECO:0000259" key="1">
    <source>
        <dbReference type="PROSITE" id="PS50887"/>
    </source>
</evidence>
<dbReference type="SMART" id="SM00065">
    <property type="entry name" value="GAF"/>
    <property type="match status" value="1"/>
</dbReference>
<dbReference type="InterPro" id="IPR003018">
    <property type="entry name" value="GAF"/>
</dbReference>
<dbReference type="EC" id="2.7.7.65" evidence="2"/>
<sequence>MSPTDPALAPSEVVVRLADVISQADSLENLVRPLLELLESVTGLESTYLTTVDLQAGMQRILYARNTSSLQIPEGTAVAWEDTLCKRALDEGLRHTDDVPAIWADSAAAKALGIMTYASTPVHTPDGTLVGTLCAASDERKPLPTGADRVLDMFSHLIAQQVERERLIRELREANRLLSATALTDEGTRLPNRRALLAEMRRRRQDASSASMELLVGYIDLDRFKHINDTHGHDTGDHFLRAMSARLRRALRGDDFVARIGGDEFVVLSSVPPRQVDKALSSLRERLRRTTRGRFHLDAVVLEYAGPSIEVVVAPREVEDPESVLARADAAMYEVKRARHAQR</sequence>
<protein>
    <submittedName>
        <fullName evidence="2">Diguanylate cyclase</fullName>
        <ecNumber evidence="2">2.7.7.65</ecNumber>
    </submittedName>
</protein>
<dbReference type="Gene3D" id="3.30.70.270">
    <property type="match status" value="1"/>
</dbReference>
<dbReference type="AlphaFoldDB" id="A0A841KRT1"/>
<dbReference type="InterPro" id="IPR000160">
    <property type="entry name" value="GGDEF_dom"/>
</dbReference>
<dbReference type="PANTHER" id="PTHR46663">
    <property type="entry name" value="DIGUANYLATE CYCLASE DGCT-RELATED"/>
    <property type="match status" value="1"/>
</dbReference>
<dbReference type="SUPFAM" id="SSF55781">
    <property type="entry name" value="GAF domain-like"/>
    <property type="match status" value="1"/>
</dbReference>
<dbReference type="OrthoDB" id="9803824at2"/>
<evidence type="ECO:0000313" key="3">
    <source>
        <dbReference type="Proteomes" id="UP000560000"/>
    </source>
</evidence>